<gene>
    <name evidence="1" type="ORF">FCC1311_053182</name>
</gene>
<dbReference type="Proteomes" id="UP000241890">
    <property type="component" value="Unassembled WGS sequence"/>
</dbReference>
<dbReference type="EMBL" id="BEYU01000052">
    <property type="protein sequence ID" value="GBG29095.1"/>
    <property type="molecule type" value="Genomic_DNA"/>
</dbReference>
<evidence type="ECO:0000313" key="2">
    <source>
        <dbReference type="Proteomes" id="UP000241890"/>
    </source>
</evidence>
<protein>
    <submittedName>
        <fullName evidence="1">Uncharacterized protein</fullName>
    </submittedName>
</protein>
<proteinExistence type="predicted"/>
<keyword evidence="2" id="KW-1185">Reference proteome</keyword>
<dbReference type="AlphaFoldDB" id="A0A2R5GET8"/>
<dbReference type="InParanoid" id="A0A2R5GET8"/>
<feature type="non-terminal residue" evidence="1">
    <location>
        <position position="264"/>
    </location>
</feature>
<accession>A0A2R5GET8</accession>
<comment type="caution">
    <text evidence="1">The sequence shown here is derived from an EMBL/GenBank/DDBJ whole genome shotgun (WGS) entry which is preliminary data.</text>
</comment>
<sequence>MANNLDEDTREAIANIKSLLQRIQEHNSAVLEFLDPDDDASTKILSHVVALVDFVRRVRARMMLSVHEYQEWEKLTGTASELERCNVIVNRATAILFAMRGVKGTGWRRVANFTKKVAPLLSELRNGPLAESKSTPFLALPSFDIMSTRRLNLKIDFRWNIYEFICPDDFDDVYLTASNLDWFKHQRYEDTTRRFLHYGGFLYFDANRHFVSASALTVGTTLSFNGPFKLNEKTVDKLEAEKRWHKVTIQSLQPEDAKKLEFCF</sequence>
<name>A0A2R5GET8_9STRA</name>
<reference evidence="1 2" key="1">
    <citation type="submission" date="2017-12" db="EMBL/GenBank/DDBJ databases">
        <title>Sequencing, de novo assembly and annotation of complete genome of a new Thraustochytrid species, strain FCC1311.</title>
        <authorList>
            <person name="Sedici K."/>
            <person name="Godart F."/>
            <person name="Aiese Cigliano R."/>
            <person name="Sanseverino W."/>
            <person name="Barakat M."/>
            <person name="Ortet P."/>
            <person name="Marechal E."/>
            <person name="Cagnac O."/>
            <person name="Amato A."/>
        </authorList>
    </citation>
    <scope>NUCLEOTIDE SEQUENCE [LARGE SCALE GENOMIC DNA]</scope>
</reference>
<evidence type="ECO:0000313" key="1">
    <source>
        <dbReference type="EMBL" id="GBG29095.1"/>
    </source>
</evidence>
<organism evidence="1 2">
    <name type="scientific">Hondaea fermentalgiana</name>
    <dbReference type="NCBI Taxonomy" id="2315210"/>
    <lineage>
        <taxon>Eukaryota</taxon>
        <taxon>Sar</taxon>
        <taxon>Stramenopiles</taxon>
        <taxon>Bigyra</taxon>
        <taxon>Labyrinthulomycetes</taxon>
        <taxon>Thraustochytrida</taxon>
        <taxon>Thraustochytriidae</taxon>
        <taxon>Hondaea</taxon>
    </lineage>
</organism>